<organism evidence="2 3">
    <name type="scientific">Linum trigynum</name>
    <dbReference type="NCBI Taxonomy" id="586398"/>
    <lineage>
        <taxon>Eukaryota</taxon>
        <taxon>Viridiplantae</taxon>
        <taxon>Streptophyta</taxon>
        <taxon>Embryophyta</taxon>
        <taxon>Tracheophyta</taxon>
        <taxon>Spermatophyta</taxon>
        <taxon>Magnoliopsida</taxon>
        <taxon>eudicotyledons</taxon>
        <taxon>Gunneridae</taxon>
        <taxon>Pentapetalae</taxon>
        <taxon>rosids</taxon>
        <taxon>fabids</taxon>
        <taxon>Malpighiales</taxon>
        <taxon>Linaceae</taxon>
        <taxon>Linum</taxon>
    </lineage>
</organism>
<dbReference type="Gene3D" id="2.40.70.10">
    <property type="entry name" value="Acid Proteases"/>
    <property type="match status" value="1"/>
</dbReference>
<dbReference type="Proteomes" id="UP001497516">
    <property type="component" value="Chromosome 5"/>
</dbReference>
<evidence type="ECO:0000256" key="1">
    <source>
        <dbReference type="SAM" id="Phobius"/>
    </source>
</evidence>
<keyword evidence="1" id="KW-0812">Transmembrane</keyword>
<name>A0AAV2EVP3_9ROSI</name>
<evidence type="ECO:0000313" key="3">
    <source>
        <dbReference type="Proteomes" id="UP001497516"/>
    </source>
</evidence>
<dbReference type="PANTHER" id="PTHR33067">
    <property type="entry name" value="RNA-DIRECTED DNA POLYMERASE-RELATED"/>
    <property type="match status" value="1"/>
</dbReference>
<sequence length="141" mass="15698">MSYDILKKVGFGKLNPTFMSIQLAERSIVHSKGIIEVVIVKLGSLVFLVDFLILYIDYDADLSLIFGRPFLATAKALVDVNDGKLILRVGDDQIIFKISESMKQSSTHDDLYTCLMHVLNFDASNVDMDVYGGDPLSDCLM</sequence>
<proteinExistence type="predicted"/>
<dbReference type="PANTHER" id="PTHR33067:SF35">
    <property type="entry name" value="ASPARTIC PEPTIDASE DDI1-TYPE DOMAIN-CONTAINING PROTEIN"/>
    <property type="match status" value="1"/>
</dbReference>
<keyword evidence="1" id="KW-1133">Transmembrane helix</keyword>
<dbReference type="AlphaFoldDB" id="A0AAV2EVP3"/>
<protein>
    <submittedName>
        <fullName evidence="2">Uncharacterized protein</fullName>
    </submittedName>
</protein>
<keyword evidence="3" id="KW-1185">Reference proteome</keyword>
<accession>A0AAV2EVP3</accession>
<keyword evidence="1" id="KW-0472">Membrane</keyword>
<feature type="transmembrane region" description="Helical" evidence="1">
    <location>
        <begin position="34"/>
        <end position="56"/>
    </location>
</feature>
<dbReference type="InterPro" id="IPR021109">
    <property type="entry name" value="Peptidase_aspartic_dom_sf"/>
</dbReference>
<evidence type="ECO:0000313" key="2">
    <source>
        <dbReference type="EMBL" id="CAL1389663.1"/>
    </source>
</evidence>
<dbReference type="EMBL" id="OZ034818">
    <property type="protein sequence ID" value="CAL1389663.1"/>
    <property type="molecule type" value="Genomic_DNA"/>
</dbReference>
<gene>
    <name evidence="2" type="ORF">LTRI10_LOCUS30505</name>
</gene>
<reference evidence="2 3" key="1">
    <citation type="submission" date="2024-04" db="EMBL/GenBank/DDBJ databases">
        <authorList>
            <person name="Fracassetti M."/>
        </authorList>
    </citation>
    <scope>NUCLEOTIDE SEQUENCE [LARGE SCALE GENOMIC DNA]</scope>
</reference>